<dbReference type="Proteomes" id="UP001480595">
    <property type="component" value="Unassembled WGS sequence"/>
</dbReference>
<accession>A0ABR1VDI6</accession>
<dbReference type="EMBL" id="JAQQWL010000006">
    <property type="protein sequence ID" value="KAK8068917.1"/>
    <property type="molecule type" value="Genomic_DNA"/>
</dbReference>
<protein>
    <submittedName>
        <fullName evidence="1">Uncharacterized protein</fullName>
    </submittedName>
</protein>
<name>A0ABR1VDI6_9PEZI</name>
<reference evidence="1 2" key="1">
    <citation type="submission" date="2023-01" db="EMBL/GenBank/DDBJ databases">
        <title>Analysis of 21 Apiospora genomes using comparative genomics revels a genus with tremendous synthesis potential of carbohydrate active enzymes and secondary metabolites.</title>
        <authorList>
            <person name="Sorensen T."/>
        </authorList>
    </citation>
    <scope>NUCLEOTIDE SEQUENCE [LARGE SCALE GENOMIC DNA]</scope>
    <source>
        <strain evidence="1 2">CBS 135458</strain>
    </source>
</reference>
<keyword evidence="2" id="KW-1185">Reference proteome</keyword>
<gene>
    <name evidence="1" type="ORF">PG994_005533</name>
</gene>
<organism evidence="1 2">
    <name type="scientific">Apiospora phragmitis</name>
    <dbReference type="NCBI Taxonomy" id="2905665"/>
    <lineage>
        <taxon>Eukaryota</taxon>
        <taxon>Fungi</taxon>
        <taxon>Dikarya</taxon>
        <taxon>Ascomycota</taxon>
        <taxon>Pezizomycotina</taxon>
        <taxon>Sordariomycetes</taxon>
        <taxon>Xylariomycetidae</taxon>
        <taxon>Amphisphaeriales</taxon>
        <taxon>Apiosporaceae</taxon>
        <taxon>Apiospora</taxon>
    </lineage>
</organism>
<comment type="caution">
    <text evidence="1">The sequence shown here is derived from an EMBL/GenBank/DDBJ whole genome shotgun (WGS) entry which is preliminary data.</text>
</comment>
<dbReference type="GeneID" id="92090005"/>
<dbReference type="RefSeq" id="XP_066716211.1">
    <property type="nucleotide sequence ID" value="XM_066856942.1"/>
</dbReference>
<evidence type="ECO:0000313" key="2">
    <source>
        <dbReference type="Proteomes" id="UP001480595"/>
    </source>
</evidence>
<proteinExistence type="predicted"/>
<sequence length="264" mass="28640">MQLFPKPSRHDKTTLSWQGSGTASEYVHGGGGHASSQVLIDFGLEHLPGASRAVKSDEDAKGTLRELSLADVQVLVGHKGVVYLVDVYTVKLYVQGFRVERDRLLPLRHPVEVLGDHSIQSVVDVVLGDAVLGQGEGADKDRAGGTSKAVLVLWQLGKAVKGQEKDEMSLELKLAVYLSVELVLDGELLLFLLSHIDREGDVESVASGQDLSVDIKPLSTDGNNDRFPVDRVSLAGNSRGLWLRLDGGCGRDNTDNKRVSEKYF</sequence>
<evidence type="ECO:0000313" key="1">
    <source>
        <dbReference type="EMBL" id="KAK8068917.1"/>
    </source>
</evidence>